<protein>
    <submittedName>
        <fullName evidence="2">Transposase</fullName>
    </submittedName>
</protein>
<organism evidence="2 3">
    <name type="scientific">Dyadobacter subterraneus</name>
    <dbReference type="NCBI Taxonomy" id="2773304"/>
    <lineage>
        <taxon>Bacteria</taxon>
        <taxon>Pseudomonadati</taxon>
        <taxon>Bacteroidota</taxon>
        <taxon>Cytophagia</taxon>
        <taxon>Cytophagales</taxon>
        <taxon>Spirosomataceae</taxon>
        <taxon>Dyadobacter</taxon>
    </lineage>
</organism>
<evidence type="ECO:0000259" key="1">
    <source>
        <dbReference type="Pfam" id="PF03050"/>
    </source>
</evidence>
<dbReference type="PANTHER" id="PTHR33678:SF1">
    <property type="entry name" value="BLL1576 PROTEIN"/>
    <property type="match status" value="1"/>
</dbReference>
<gene>
    <name evidence="2" type="ORF">IEE83_32435</name>
</gene>
<name>A0ABR9WNC8_9BACT</name>
<comment type="caution">
    <text evidence="2">The sequence shown here is derived from an EMBL/GenBank/DDBJ whole genome shotgun (WGS) entry which is preliminary data.</text>
</comment>
<dbReference type="InterPro" id="IPR052344">
    <property type="entry name" value="Transposase-related"/>
</dbReference>
<feature type="domain" description="Transposase IS66 central" evidence="1">
    <location>
        <begin position="2"/>
        <end position="94"/>
    </location>
</feature>
<accession>A0ABR9WNC8</accession>
<dbReference type="InterPro" id="IPR004291">
    <property type="entry name" value="Transposase_IS66_central"/>
</dbReference>
<sequence length="113" mass="13113">MQVLYALEQQMREQQLDWEEKTKLRQEKSAPILLELKVWMTQQLPLVIPKSPLSQAIAYSLPRWEGLSAYALHGQIEIDRAATRNNLAENVIWPPLQLGESRFCSQALTRQLK</sequence>
<evidence type="ECO:0000313" key="2">
    <source>
        <dbReference type="EMBL" id="MBE9466599.1"/>
    </source>
</evidence>
<dbReference type="Proteomes" id="UP000634134">
    <property type="component" value="Unassembled WGS sequence"/>
</dbReference>
<dbReference type="EMBL" id="JACYGY010000003">
    <property type="protein sequence ID" value="MBE9466599.1"/>
    <property type="molecule type" value="Genomic_DNA"/>
</dbReference>
<proteinExistence type="predicted"/>
<dbReference type="Pfam" id="PF03050">
    <property type="entry name" value="DDE_Tnp_IS66"/>
    <property type="match status" value="1"/>
</dbReference>
<keyword evidence="3" id="KW-1185">Reference proteome</keyword>
<reference evidence="3" key="1">
    <citation type="submission" date="2023-07" db="EMBL/GenBank/DDBJ databases">
        <title>Dyadobacter sp. nov 'subterranea' isolated from contaminted grondwater.</title>
        <authorList>
            <person name="Szabo I."/>
            <person name="Al-Omari J."/>
            <person name="Szerdahelyi S.G."/>
            <person name="Rado J."/>
        </authorList>
    </citation>
    <scope>NUCLEOTIDE SEQUENCE [LARGE SCALE GENOMIC DNA]</scope>
    <source>
        <strain evidence="3">UP-52</strain>
    </source>
</reference>
<dbReference type="PANTHER" id="PTHR33678">
    <property type="entry name" value="BLL1576 PROTEIN"/>
    <property type="match status" value="1"/>
</dbReference>
<evidence type="ECO:0000313" key="3">
    <source>
        <dbReference type="Proteomes" id="UP000634134"/>
    </source>
</evidence>